<dbReference type="AlphaFoldDB" id="A0A9Q4MNJ9"/>
<dbReference type="GO" id="GO:0005886">
    <property type="term" value="C:plasma membrane"/>
    <property type="evidence" value="ECO:0007669"/>
    <property type="project" value="UniProtKB-SubCell"/>
</dbReference>
<dbReference type="Pfam" id="PF01943">
    <property type="entry name" value="Polysacc_synt"/>
    <property type="match status" value="1"/>
</dbReference>
<gene>
    <name evidence="7" type="ORF">GKD70_07200</name>
</gene>
<feature type="transmembrane region" description="Helical" evidence="6">
    <location>
        <begin position="95"/>
        <end position="118"/>
    </location>
</feature>
<dbReference type="InterPro" id="IPR002797">
    <property type="entry name" value="Polysacc_synth"/>
</dbReference>
<feature type="transmembrane region" description="Helical" evidence="6">
    <location>
        <begin position="410"/>
        <end position="427"/>
    </location>
</feature>
<evidence type="ECO:0000256" key="4">
    <source>
        <dbReference type="ARBA" id="ARBA00022989"/>
    </source>
</evidence>
<evidence type="ECO:0000256" key="2">
    <source>
        <dbReference type="ARBA" id="ARBA00022475"/>
    </source>
</evidence>
<keyword evidence="2" id="KW-1003">Cell membrane</keyword>
<dbReference type="EMBL" id="WKMO01000005">
    <property type="protein sequence ID" value="MSB73078.1"/>
    <property type="molecule type" value="Genomic_DNA"/>
</dbReference>
<accession>A0A9Q4MNJ9</accession>
<comment type="caution">
    <text evidence="7">The sequence shown here is derived from an EMBL/GenBank/DDBJ whole genome shotgun (WGS) entry which is preliminary data.</text>
</comment>
<evidence type="ECO:0000313" key="8">
    <source>
        <dbReference type="Proteomes" id="UP000441609"/>
    </source>
</evidence>
<feature type="transmembrane region" description="Helical" evidence="6">
    <location>
        <begin position="18"/>
        <end position="37"/>
    </location>
</feature>
<feature type="transmembrane region" description="Helical" evidence="6">
    <location>
        <begin position="380"/>
        <end position="398"/>
    </location>
</feature>
<dbReference type="Proteomes" id="UP000441609">
    <property type="component" value="Unassembled WGS sequence"/>
</dbReference>
<keyword evidence="5 6" id="KW-0472">Membrane</keyword>
<feature type="transmembrane region" description="Helical" evidence="6">
    <location>
        <begin position="468"/>
        <end position="491"/>
    </location>
</feature>
<dbReference type="RefSeq" id="WP_036629065.1">
    <property type="nucleotide sequence ID" value="NZ_BQOC01000002.1"/>
</dbReference>
<feature type="transmembrane region" description="Helical" evidence="6">
    <location>
        <begin position="317"/>
        <end position="341"/>
    </location>
</feature>
<evidence type="ECO:0000256" key="1">
    <source>
        <dbReference type="ARBA" id="ARBA00004651"/>
    </source>
</evidence>
<protein>
    <submittedName>
        <fullName evidence="7">Lipopolysaccharide biosynthesis protein</fullName>
    </submittedName>
</protein>
<dbReference type="PANTHER" id="PTHR30250:SF26">
    <property type="entry name" value="PSMA PROTEIN"/>
    <property type="match status" value="1"/>
</dbReference>
<feature type="transmembrane region" description="Helical" evidence="6">
    <location>
        <begin position="49"/>
        <end position="74"/>
    </location>
</feature>
<reference evidence="7 8" key="1">
    <citation type="journal article" date="2019" name="Nat. Med.">
        <title>A library of human gut bacterial isolates paired with longitudinal multiomics data enables mechanistic microbiome research.</title>
        <authorList>
            <person name="Poyet M."/>
            <person name="Groussin M."/>
            <person name="Gibbons S.M."/>
            <person name="Avila-Pacheco J."/>
            <person name="Jiang X."/>
            <person name="Kearney S.M."/>
            <person name="Perrotta A.R."/>
            <person name="Berdy B."/>
            <person name="Zhao S."/>
            <person name="Lieberman T.D."/>
            <person name="Swanson P.K."/>
            <person name="Smith M."/>
            <person name="Roesemann S."/>
            <person name="Alexander J.E."/>
            <person name="Rich S.A."/>
            <person name="Livny J."/>
            <person name="Vlamakis H."/>
            <person name="Clish C."/>
            <person name="Bullock K."/>
            <person name="Deik A."/>
            <person name="Scott J."/>
            <person name="Pierce K.A."/>
            <person name="Xavier R.J."/>
            <person name="Alm E.J."/>
        </authorList>
    </citation>
    <scope>NUCLEOTIDE SEQUENCE [LARGE SCALE GENOMIC DNA]</scope>
    <source>
        <strain evidence="7 8">BIOML-A20</strain>
    </source>
</reference>
<dbReference type="PANTHER" id="PTHR30250">
    <property type="entry name" value="PST FAMILY PREDICTED COLANIC ACID TRANSPORTER"/>
    <property type="match status" value="1"/>
</dbReference>
<evidence type="ECO:0000256" key="3">
    <source>
        <dbReference type="ARBA" id="ARBA00022692"/>
    </source>
</evidence>
<feature type="transmembrane region" description="Helical" evidence="6">
    <location>
        <begin position="347"/>
        <end position="368"/>
    </location>
</feature>
<feature type="transmembrane region" description="Helical" evidence="6">
    <location>
        <begin position="439"/>
        <end position="462"/>
    </location>
</feature>
<evidence type="ECO:0000313" key="7">
    <source>
        <dbReference type="EMBL" id="MSB73078.1"/>
    </source>
</evidence>
<sequence>MSTTSENNKRIARNTMFLYFRQILVMAVSLYTVRVVLDVLGEEDYGIYNVVGGFVAMFNILSGALSVAISRFITYEMGQPDVTTLRLRSIFSSSLLIQIAMGLVIAMLLGTFGVWFVEYKMVIPAERLDVALYVLGFSTLNFFINLLSVPYNALIIAHEQMKAFAYISVVEVTLKLVVAYLLVISPLDKLWLYALSMALVSLVVRFIYAAYCKRHFAECCFVWGFDRRLLYKMFVFSGWAFLGNGSFVLKEHGVNILLNIFCGPIVNAARGITSQVTGAITLFVSNFMQAVNPQITKLYSSGNLQDMHRLIFKSSRFSFYLMLMLGVPLMKGIDYILSFWLVSVPEYTAVFIQLLMVFCLMDCLVQPLMTGLLAEGNIRVYEIALVVLNIGNVFFSYIALKHGYFPECVYWISIVVEVGIIISRVWLSGKTYQLPVKRYCVEVLGNALLVAAVTGIFAWWICLPLNNAFANFILSMLLVFLFAGLMVYVLGLTRNERKFLRTTIKNKLCL</sequence>
<dbReference type="InterPro" id="IPR050833">
    <property type="entry name" value="Poly_Biosynth_Transport"/>
</dbReference>
<comment type="subcellular location">
    <subcellularLocation>
        <location evidence="1">Cell membrane</location>
        <topology evidence="1">Multi-pass membrane protein</topology>
    </subcellularLocation>
</comment>
<keyword evidence="3 6" id="KW-0812">Transmembrane</keyword>
<name>A0A9Q4MNJ9_PARDI</name>
<dbReference type="OrthoDB" id="5365632at2"/>
<feature type="transmembrane region" description="Helical" evidence="6">
    <location>
        <begin position="130"/>
        <end position="151"/>
    </location>
</feature>
<organism evidence="7 8">
    <name type="scientific">Parabacteroides distasonis</name>
    <dbReference type="NCBI Taxonomy" id="823"/>
    <lineage>
        <taxon>Bacteria</taxon>
        <taxon>Pseudomonadati</taxon>
        <taxon>Bacteroidota</taxon>
        <taxon>Bacteroidia</taxon>
        <taxon>Bacteroidales</taxon>
        <taxon>Tannerellaceae</taxon>
        <taxon>Parabacteroides</taxon>
    </lineage>
</organism>
<feature type="transmembrane region" description="Helical" evidence="6">
    <location>
        <begin position="190"/>
        <end position="208"/>
    </location>
</feature>
<feature type="transmembrane region" description="Helical" evidence="6">
    <location>
        <begin position="163"/>
        <end position="184"/>
    </location>
</feature>
<evidence type="ECO:0000256" key="5">
    <source>
        <dbReference type="ARBA" id="ARBA00023136"/>
    </source>
</evidence>
<keyword evidence="4 6" id="KW-1133">Transmembrane helix</keyword>
<proteinExistence type="predicted"/>
<evidence type="ECO:0000256" key="6">
    <source>
        <dbReference type="SAM" id="Phobius"/>
    </source>
</evidence>